<reference evidence="1 2" key="1">
    <citation type="journal article" date="2018" name="Front. Plant Sci.">
        <title>Red Clover (Trifolium pratense) and Zigzag Clover (T. medium) - A Picture of Genomic Similarities and Differences.</title>
        <authorList>
            <person name="Dluhosova J."/>
            <person name="Istvanek J."/>
            <person name="Nedelnik J."/>
            <person name="Repkova J."/>
        </authorList>
    </citation>
    <scope>NUCLEOTIDE SEQUENCE [LARGE SCALE GENOMIC DNA]</scope>
    <source>
        <strain evidence="2">cv. 10/8</strain>
        <tissue evidence="1">Leaf</tissue>
    </source>
</reference>
<dbReference type="EMBL" id="LXQA010294780">
    <property type="protein sequence ID" value="MCI41659.1"/>
    <property type="molecule type" value="Genomic_DNA"/>
</dbReference>
<comment type="caution">
    <text evidence="1">The sequence shown here is derived from an EMBL/GenBank/DDBJ whole genome shotgun (WGS) entry which is preliminary data.</text>
</comment>
<evidence type="ECO:0000313" key="2">
    <source>
        <dbReference type="Proteomes" id="UP000265520"/>
    </source>
</evidence>
<dbReference type="Proteomes" id="UP000265520">
    <property type="component" value="Unassembled WGS sequence"/>
</dbReference>
<evidence type="ECO:0000313" key="1">
    <source>
        <dbReference type="EMBL" id="MCI41659.1"/>
    </source>
</evidence>
<keyword evidence="2" id="KW-1185">Reference proteome</keyword>
<proteinExistence type="predicted"/>
<organism evidence="1 2">
    <name type="scientific">Trifolium medium</name>
    <dbReference type="NCBI Taxonomy" id="97028"/>
    <lineage>
        <taxon>Eukaryota</taxon>
        <taxon>Viridiplantae</taxon>
        <taxon>Streptophyta</taxon>
        <taxon>Embryophyta</taxon>
        <taxon>Tracheophyta</taxon>
        <taxon>Spermatophyta</taxon>
        <taxon>Magnoliopsida</taxon>
        <taxon>eudicotyledons</taxon>
        <taxon>Gunneridae</taxon>
        <taxon>Pentapetalae</taxon>
        <taxon>rosids</taxon>
        <taxon>fabids</taxon>
        <taxon>Fabales</taxon>
        <taxon>Fabaceae</taxon>
        <taxon>Papilionoideae</taxon>
        <taxon>50 kb inversion clade</taxon>
        <taxon>NPAAA clade</taxon>
        <taxon>Hologalegina</taxon>
        <taxon>IRL clade</taxon>
        <taxon>Trifolieae</taxon>
        <taxon>Trifolium</taxon>
    </lineage>
</organism>
<dbReference type="AlphaFoldDB" id="A0A392RZ32"/>
<name>A0A392RZ32_9FABA</name>
<protein>
    <submittedName>
        <fullName evidence="1">Uncharacterized protein</fullName>
    </submittedName>
</protein>
<sequence>MNGLKPFSLNECKNLHNFPCWRTAPTVLRDAQVSVTLFQLEFCTGAPLQTILRDAQLPEDHLGTTRFNCAPCQTRLRDAQMPERIPSISE</sequence>
<accession>A0A392RZ32</accession>